<dbReference type="AlphaFoldDB" id="A0A412XQ22"/>
<protein>
    <submittedName>
        <fullName evidence="1">Uncharacterized protein</fullName>
    </submittedName>
</protein>
<dbReference type="EMBL" id="QRZH01000036">
    <property type="protein sequence ID" value="RGV47284.1"/>
    <property type="molecule type" value="Genomic_DNA"/>
</dbReference>
<proteinExistence type="predicted"/>
<dbReference type="RefSeq" id="WP_122143669.1">
    <property type="nucleotide sequence ID" value="NZ_JAFKPM010000013.1"/>
</dbReference>
<evidence type="ECO:0000313" key="2">
    <source>
        <dbReference type="Proteomes" id="UP000286270"/>
    </source>
</evidence>
<accession>A0A412XQ22</accession>
<dbReference type="Proteomes" id="UP000286270">
    <property type="component" value="Unassembled WGS sequence"/>
</dbReference>
<reference evidence="1 2" key="1">
    <citation type="submission" date="2018-08" db="EMBL/GenBank/DDBJ databases">
        <title>A genome reference for cultivated species of the human gut microbiota.</title>
        <authorList>
            <person name="Zou Y."/>
            <person name="Xue W."/>
            <person name="Luo G."/>
        </authorList>
    </citation>
    <scope>NUCLEOTIDE SEQUENCE [LARGE SCALE GENOMIC DNA]</scope>
    <source>
        <strain evidence="1 2">AF14-26</strain>
    </source>
</reference>
<organism evidence="1 2">
    <name type="scientific">Bacteroides fragilis</name>
    <dbReference type="NCBI Taxonomy" id="817"/>
    <lineage>
        <taxon>Bacteria</taxon>
        <taxon>Pseudomonadati</taxon>
        <taxon>Bacteroidota</taxon>
        <taxon>Bacteroidia</taxon>
        <taxon>Bacteroidales</taxon>
        <taxon>Bacteroidaceae</taxon>
        <taxon>Bacteroides</taxon>
    </lineage>
</organism>
<name>A0A412XQ22_BACFG</name>
<evidence type="ECO:0000313" key="1">
    <source>
        <dbReference type="EMBL" id="RGV47284.1"/>
    </source>
</evidence>
<gene>
    <name evidence="1" type="ORF">DWW08_22940</name>
</gene>
<sequence>MLKKITFSVPSFHGIHSFQRSPVVTRLKGEIGNPVAFGVNIVNAIEGTVILKEEITSLLNVKTLLFEDKRLDLTQR</sequence>
<comment type="caution">
    <text evidence="1">The sequence shown here is derived from an EMBL/GenBank/DDBJ whole genome shotgun (WGS) entry which is preliminary data.</text>
</comment>